<dbReference type="Gene3D" id="3.40.720.10">
    <property type="entry name" value="Alkaline Phosphatase, subunit A"/>
    <property type="match status" value="1"/>
</dbReference>
<evidence type="ECO:0000313" key="1">
    <source>
        <dbReference type="EMBL" id="QDU36042.1"/>
    </source>
</evidence>
<gene>
    <name evidence="1" type="ORF">Mal4_03250</name>
</gene>
<evidence type="ECO:0000313" key="2">
    <source>
        <dbReference type="Proteomes" id="UP000320496"/>
    </source>
</evidence>
<dbReference type="InterPro" id="IPR017850">
    <property type="entry name" value="Alkaline_phosphatase_core_sf"/>
</dbReference>
<dbReference type="KEGG" id="mri:Mal4_03250"/>
<protein>
    <recommendedName>
        <fullName evidence="3">Sulfatase</fullName>
    </recommendedName>
</protein>
<organism evidence="1 2">
    <name type="scientific">Maioricimonas rarisocia</name>
    <dbReference type="NCBI Taxonomy" id="2528026"/>
    <lineage>
        <taxon>Bacteria</taxon>
        <taxon>Pseudomonadati</taxon>
        <taxon>Planctomycetota</taxon>
        <taxon>Planctomycetia</taxon>
        <taxon>Planctomycetales</taxon>
        <taxon>Planctomycetaceae</taxon>
        <taxon>Maioricimonas</taxon>
    </lineage>
</organism>
<sequence length="551" mass="61293">MSGRLCLPKIIIRGASAIVRRCLTYETGRRLAGGMLALEGEHVNSTRCNWGMLGLVPAYDSRRRGRDEDNRTLTMNNPLAAWQRRQFLQQTSMGLGTAVLATLLGGDTAQAAGGLPGLPHLAPKAKRVILLLQSGAPSHVDLFDYKPLLAERRGEEIPESIHQGQKLSTMTASAGKPCLGAIAPFHQYGESGAWVSDYLPHLTEIVDDVCFVRSMKTEAVNHAPAMTFLLTGAEPPGRPSMGAWVSYGLGSDNENLPTYCVMTSRDREGTCGQLFYDFYWGSGFLPSKYQGVKFRGGGDPVLYLSNPPGLSRDVRRDLLDGLAELNRQKFDAVGDPEIQTRIAQYEMAFRMQTSMPELVDFSSEPAHVIDMYGPQVHEKGTYAHNCLIARRLAERGVKFIQLMHSGWDQHRNLPTQLIEQCRDTDQPSVALVKDLKQRGLLDETLVIWGGEFGRTPFGQGDIDNPKQHGRDHHPYCFTIWMAGGGVKRGFTWGETDEYGYNVVKDQVHVHDLQATVMHLLGIDHERLTFKFQGRHFRLTDVHGHVVDDLLA</sequence>
<proteinExistence type="predicted"/>
<dbReference type="Proteomes" id="UP000320496">
    <property type="component" value="Chromosome"/>
</dbReference>
<dbReference type="SUPFAM" id="SSF53649">
    <property type="entry name" value="Alkaline phosphatase-like"/>
    <property type="match status" value="1"/>
</dbReference>
<dbReference type="Pfam" id="PF07394">
    <property type="entry name" value="DUF1501"/>
    <property type="match status" value="1"/>
</dbReference>
<dbReference type="InterPro" id="IPR010869">
    <property type="entry name" value="DUF1501"/>
</dbReference>
<evidence type="ECO:0008006" key="3">
    <source>
        <dbReference type="Google" id="ProtNLM"/>
    </source>
</evidence>
<dbReference type="AlphaFoldDB" id="A0A517Z0P0"/>
<dbReference type="PANTHER" id="PTHR43737:SF1">
    <property type="entry name" value="DUF1501 DOMAIN-CONTAINING PROTEIN"/>
    <property type="match status" value="1"/>
</dbReference>
<dbReference type="EMBL" id="CP036275">
    <property type="protein sequence ID" value="QDU36042.1"/>
    <property type="molecule type" value="Genomic_DNA"/>
</dbReference>
<reference evidence="1 2" key="1">
    <citation type="submission" date="2019-02" db="EMBL/GenBank/DDBJ databases">
        <title>Deep-cultivation of Planctomycetes and their phenomic and genomic characterization uncovers novel biology.</title>
        <authorList>
            <person name="Wiegand S."/>
            <person name="Jogler M."/>
            <person name="Boedeker C."/>
            <person name="Pinto D."/>
            <person name="Vollmers J."/>
            <person name="Rivas-Marin E."/>
            <person name="Kohn T."/>
            <person name="Peeters S.H."/>
            <person name="Heuer A."/>
            <person name="Rast P."/>
            <person name="Oberbeckmann S."/>
            <person name="Bunk B."/>
            <person name="Jeske O."/>
            <person name="Meyerdierks A."/>
            <person name="Storesund J.E."/>
            <person name="Kallscheuer N."/>
            <person name="Luecker S."/>
            <person name="Lage O.M."/>
            <person name="Pohl T."/>
            <person name="Merkel B.J."/>
            <person name="Hornburger P."/>
            <person name="Mueller R.-W."/>
            <person name="Bruemmer F."/>
            <person name="Labrenz M."/>
            <person name="Spormann A.M."/>
            <person name="Op den Camp H."/>
            <person name="Overmann J."/>
            <person name="Amann R."/>
            <person name="Jetten M.S.M."/>
            <person name="Mascher T."/>
            <person name="Medema M.H."/>
            <person name="Devos D.P."/>
            <person name="Kaster A.-K."/>
            <person name="Ovreas L."/>
            <person name="Rohde M."/>
            <person name="Galperin M.Y."/>
            <person name="Jogler C."/>
        </authorList>
    </citation>
    <scope>NUCLEOTIDE SEQUENCE [LARGE SCALE GENOMIC DNA]</scope>
    <source>
        <strain evidence="1 2">Mal4</strain>
    </source>
</reference>
<accession>A0A517Z0P0</accession>
<keyword evidence="2" id="KW-1185">Reference proteome</keyword>
<name>A0A517Z0P0_9PLAN</name>
<dbReference type="PANTHER" id="PTHR43737">
    <property type="entry name" value="BLL7424 PROTEIN"/>
    <property type="match status" value="1"/>
</dbReference>